<proteinExistence type="predicted"/>
<keyword evidence="4" id="KW-1185">Reference proteome</keyword>
<protein>
    <recommendedName>
        <fullName evidence="2">Complex 1 LYR protein domain-containing protein</fullName>
    </recommendedName>
</protein>
<feature type="compositionally biased region" description="Polar residues" evidence="1">
    <location>
        <begin position="377"/>
        <end position="386"/>
    </location>
</feature>
<dbReference type="Pfam" id="PF05347">
    <property type="entry name" value="Complex1_LYR"/>
    <property type="match status" value="1"/>
</dbReference>
<sequence>MIRQHFVAAHNSRHRVAALALYRALLKTGSKVPLPHHLHPDGQRHPIVKILRKRFAKNKPLTSFRLIYGSMTAGYKFLTLFTKGRDAKSLEHSEILQHLQKRNERRNQSIVNAPSFKKPPRSKQLYHPPLLTKVSAPGEPMKYEPTIRPLPKTAFVGDRKVPVPGNTAEFLTFLKIKKPQPAVFSRSVGLKMRNYRRSVVRYLDVENEDIPEAQSEDHWDMLMDKLMRKEGVATDISRDEPTASHHFTTLLTKAWWEQKLARTADDWQARSRAVVKILEQERTLVEEEKKSGAKSTDPQVAKETLNKILSDYRQKQADLEQKKKAEGGTSFEDPFMSSKWVTKARDLERQHVAIHGGRGKRRGKDRASWPRKRELGNTGNLETSGSVDDDFFKQIAGKVRSHH</sequence>
<dbReference type="InterPro" id="IPR008011">
    <property type="entry name" value="Complex1_LYR_dom"/>
</dbReference>
<dbReference type="Proteomes" id="UP000605986">
    <property type="component" value="Unassembled WGS sequence"/>
</dbReference>
<feature type="region of interest" description="Disordered" evidence="1">
    <location>
        <begin position="351"/>
        <end position="387"/>
    </location>
</feature>
<gene>
    <name evidence="3" type="ORF">F53441_6233</name>
</gene>
<name>A0A8H4P7B4_9HYPO</name>
<evidence type="ECO:0000313" key="3">
    <source>
        <dbReference type="EMBL" id="KAF4450692.1"/>
    </source>
</evidence>
<comment type="caution">
    <text evidence="3">The sequence shown here is derived from an EMBL/GenBank/DDBJ whole genome shotgun (WGS) entry which is preliminary data.</text>
</comment>
<dbReference type="AlphaFoldDB" id="A0A8H4P7B4"/>
<reference evidence="3" key="1">
    <citation type="submission" date="2020-01" db="EMBL/GenBank/DDBJ databases">
        <title>Identification and distribution of gene clusters putatively required for synthesis of sphingolipid metabolism inhibitors in phylogenetically diverse species of the filamentous fungus Fusarium.</title>
        <authorList>
            <person name="Kim H.-S."/>
            <person name="Busman M."/>
            <person name="Brown D.W."/>
            <person name="Divon H."/>
            <person name="Uhlig S."/>
            <person name="Proctor R.H."/>
        </authorList>
    </citation>
    <scope>NUCLEOTIDE SEQUENCE</scope>
    <source>
        <strain evidence="3">NRRL 53441</strain>
    </source>
</reference>
<organism evidence="3 4">
    <name type="scientific">Fusarium austroafricanum</name>
    <dbReference type="NCBI Taxonomy" id="2364996"/>
    <lineage>
        <taxon>Eukaryota</taxon>
        <taxon>Fungi</taxon>
        <taxon>Dikarya</taxon>
        <taxon>Ascomycota</taxon>
        <taxon>Pezizomycotina</taxon>
        <taxon>Sordariomycetes</taxon>
        <taxon>Hypocreomycetidae</taxon>
        <taxon>Hypocreales</taxon>
        <taxon>Nectriaceae</taxon>
        <taxon>Fusarium</taxon>
        <taxon>Fusarium concolor species complex</taxon>
    </lineage>
</organism>
<evidence type="ECO:0000313" key="4">
    <source>
        <dbReference type="Proteomes" id="UP000605986"/>
    </source>
</evidence>
<dbReference type="EMBL" id="JAADJG010000243">
    <property type="protein sequence ID" value="KAF4450692.1"/>
    <property type="molecule type" value="Genomic_DNA"/>
</dbReference>
<feature type="region of interest" description="Disordered" evidence="1">
    <location>
        <begin position="101"/>
        <end position="124"/>
    </location>
</feature>
<feature type="domain" description="Complex 1 LYR protein" evidence="2">
    <location>
        <begin position="17"/>
        <end position="79"/>
    </location>
</feature>
<evidence type="ECO:0000256" key="1">
    <source>
        <dbReference type="SAM" id="MobiDB-lite"/>
    </source>
</evidence>
<evidence type="ECO:0000259" key="2">
    <source>
        <dbReference type="Pfam" id="PF05347"/>
    </source>
</evidence>
<accession>A0A8H4P7B4</accession>
<feature type="compositionally biased region" description="Basic and acidic residues" evidence="1">
    <location>
        <begin position="365"/>
        <end position="375"/>
    </location>
</feature>
<dbReference type="OrthoDB" id="3925971at2759"/>